<feature type="region of interest" description="Disordered" evidence="2">
    <location>
        <begin position="359"/>
        <end position="419"/>
    </location>
</feature>
<dbReference type="Proteomes" id="UP000182126">
    <property type="component" value="Chromosome I"/>
</dbReference>
<dbReference type="PANTHER" id="PTHR33392">
    <property type="entry name" value="POLYISOPRENYL-TEICHOIC ACID--PEPTIDOGLYCAN TEICHOIC ACID TRANSFERASE TAGU"/>
    <property type="match status" value="1"/>
</dbReference>
<sequence length="419" mass="44667">MSDNTRRRRTVARHGQLRSPGAVSQLLRLLAISMAVVLVSGIGVAAYFYLDFSSTVSANAVDLDGQEDVPPDIGEYKGGFNLVLTGVDTCEDDYKQYFGDRCTGGDAEGTLNDVNLLVHVSEEPRRITVVSFPRDLMIPIPSCEDEDGNATAAMSKQPLNVAYTDGGLNCVVRTISALTDQEVQFAASVTFGGVIEITNAIGGVDVCLANPIRDRYTGLDMAAGTHTVQGLEALQFLRTRHGVGDGSDLGRIGNQQQYMSSLARKLISGEVLGNVPVMLKLANTGIQNLETSTSLADPMTMVKIALAVKSVPFEDIVFVQYPTLEDWDDPNKVVPNDEAAAALWDAIEANAQLQITHENTSNDGVVVQEPTTPTEPAEPTTPTQEATPTPTTAPDVVALPDSIKGNSAAQQTCSNGNVR</sequence>
<organism evidence="5 6">
    <name type="scientific">Microbacterium paraoxydans</name>
    <dbReference type="NCBI Taxonomy" id="199592"/>
    <lineage>
        <taxon>Bacteria</taxon>
        <taxon>Bacillati</taxon>
        <taxon>Actinomycetota</taxon>
        <taxon>Actinomycetes</taxon>
        <taxon>Micrococcales</taxon>
        <taxon>Microbacteriaceae</taxon>
        <taxon>Microbacterium</taxon>
    </lineage>
</organism>
<dbReference type="Pfam" id="PF03816">
    <property type="entry name" value="LytR_cpsA_psr"/>
    <property type="match status" value="1"/>
</dbReference>
<evidence type="ECO:0000313" key="5">
    <source>
        <dbReference type="EMBL" id="SDS75430.1"/>
    </source>
</evidence>
<accession>A0A1H1UT01</accession>
<dbReference type="EMBL" id="LT629770">
    <property type="protein sequence ID" value="SDS75430.1"/>
    <property type="molecule type" value="Genomic_DNA"/>
</dbReference>
<protein>
    <submittedName>
        <fullName evidence="5">Cell envelope-related function transcriptional attenuator common domain-containing protein</fullName>
    </submittedName>
</protein>
<proteinExistence type="inferred from homology"/>
<feature type="transmembrane region" description="Helical" evidence="3">
    <location>
        <begin position="26"/>
        <end position="50"/>
    </location>
</feature>
<evidence type="ECO:0000256" key="3">
    <source>
        <dbReference type="SAM" id="Phobius"/>
    </source>
</evidence>
<dbReference type="InterPro" id="IPR050922">
    <property type="entry name" value="LytR/CpsA/Psr_CW_biosynth"/>
</dbReference>
<feature type="compositionally biased region" description="Low complexity" evidence="2">
    <location>
        <begin position="368"/>
        <end position="394"/>
    </location>
</feature>
<evidence type="ECO:0000259" key="4">
    <source>
        <dbReference type="Pfam" id="PF03816"/>
    </source>
</evidence>
<evidence type="ECO:0000256" key="1">
    <source>
        <dbReference type="ARBA" id="ARBA00006068"/>
    </source>
</evidence>
<dbReference type="GeneID" id="36300233"/>
<dbReference type="PANTHER" id="PTHR33392:SF6">
    <property type="entry name" value="POLYISOPRENYL-TEICHOIC ACID--PEPTIDOGLYCAN TEICHOIC ACID TRANSFERASE TAGU"/>
    <property type="match status" value="1"/>
</dbReference>
<keyword evidence="3" id="KW-0812">Transmembrane</keyword>
<dbReference type="NCBIfam" id="TIGR00350">
    <property type="entry name" value="lytR_cpsA_psr"/>
    <property type="match status" value="1"/>
</dbReference>
<keyword evidence="3" id="KW-1133">Transmembrane helix</keyword>
<gene>
    <name evidence="5" type="ORF">SAMN04489809_2595</name>
</gene>
<dbReference type="RefSeq" id="WP_060921416.1">
    <property type="nucleotide sequence ID" value="NZ_JALXUB010000030.1"/>
</dbReference>
<comment type="similarity">
    <text evidence="1">Belongs to the LytR/CpsA/Psr (LCP) family.</text>
</comment>
<keyword evidence="3" id="KW-0472">Membrane</keyword>
<dbReference type="AlphaFoldDB" id="A0A1H1UT01"/>
<name>A0A1H1UT01_9MICO</name>
<dbReference type="Gene3D" id="3.40.630.190">
    <property type="entry name" value="LCP protein"/>
    <property type="match status" value="1"/>
</dbReference>
<feature type="domain" description="Cell envelope-related transcriptional attenuator" evidence="4">
    <location>
        <begin position="112"/>
        <end position="267"/>
    </location>
</feature>
<evidence type="ECO:0000313" key="6">
    <source>
        <dbReference type="Proteomes" id="UP000182126"/>
    </source>
</evidence>
<evidence type="ECO:0000256" key="2">
    <source>
        <dbReference type="SAM" id="MobiDB-lite"/>
    </source>
</evidence>
<reference evidence="5 6" key="1">
    <citation type="submission" date="2016-10" db="EMBL/GenBank/DDBJ databases">
        <authorList>
            <person name="de Groot N.N."/>
        </authorList>
    </citation>
    <scope>NUCLEOTIDE SEQUENCE [LARGE SCALE GENOMIC DNA]</scope>
    <source>
        <strain evidence="5 6">DSM 15019</strain>
    </source>
</reference>
<feature type="compositionally biased region" description="Polar residues" evidence="2">
    <location>
        <begin position="404"/>
        <end position="419"/>
    </location>
</feature>
<dbReference type="InterPro" id="IPR004474">
    <property type="entry name" value="LytR_CpsA_psr"/>
</dbReference>
<dbReference type="eggNOG" id="COG1316">
    <property type="taxonomic scope" value="Bacteria"/>
</dbReference>